<evidence type="ECO:0000256" key="10">
    <source>
        <dbReference type="ARBA" id="ARBA00024721"/>
    </source>
</evidence>
<dbReference type="InterPro" id="IPR017871">
    <property type="entry name" value="ABC_transporter-like_CS"/>
</dbReference>
<keyword evidence="4" id="KW-1003">Cell membrane</keyword>
<feature type="region of interest" description="Disordered" evidence="11">
    <location>
        <begin position="1"/>
        <end position="30"/>
    </location>
</feature>
<dbReference type="PROSITE" id="PS00211">
    <property type="entry name" value="ABC_TRANSPORTER_1"/>
    <property type="match status" value="1"/>
</dbReference>
<keyword evidence="14" id="KW-1185">Reference proteome</keyword>
<name>A0ABX0F3C1_9BACL</name>
<keyword evidence="3" id="KW-0813">Transport</keyword>
<comment type="similarity">
    <text evidence="8">Belongs to the ABC transporter superfamily. HrtA family.</text>
</comment>
<comment type="caution">
    <text evidence="13">The sequence shown here is derived from an EMBL/GenBank/DDBJ whole genome shotgun (WGS) entry which is preliminary data.</text>
</comment>
<comment type="subcellular location">
    <subcellularLocation>
        <location evidence="1">Cell membrane</location>
        <topology evidence="1">Peripheral membrane protein</topology>
    </subcellularLocation>
</comment>
<evidence type="ECO:0000313" key="14">
    <source>
        <dbReference type="Proteomes" id="UP000800303"/>
    </source>
</evidence>
<dbReference type="SUPFAM" id="SSF52540">
    <property type="entry name" value="P-loop containing nucleoside triphosphate hydrolases"/>
    <property type="match status" value="1"/>
</dbReference>
<evidence type="ECO:0000256" key="6">
    <source>
        <dbReference type="ARBA" id="ARBA00022840"/>
    </source>
</evidence>
<evidence type="ECO:0000256" key="8">
    <source>
        <dbReference type="ARBA" id="ARBA00024359"/>
    </source>
</evidence>
<evidence type="ECO:0000256" key="4">
    <source>
        <dbReference type="ARBA" id="ARBA00022475"/>
    </source>
</evidence>
<dbReference type="InterPro" id="IPR015854">
    <property type="entry name" value="ABC_transpr_LolD-like"/>
</dbReference>
<dbReference type="PROSITE" id="PS50893">
    <property type="entry name" value="ABC_TRANSPORTER_2"/>
    <property type="match status" value="1"/>
</dbReference>
<dbReference type="Gene3D" id="3.40.50.300">
    <property type="entry name" value="P-loop containing nucleotide triphosphate hydrolases"/>
    <property type="match status" value="1"/>
</dbReference>
<dbReference type="Pfam" id="PF00005">
    <property type="entry name" value="ABC_tran"/>
    <property type="match status" value="1"/>
</dbReference>
<evidence type="ECO:0000256" key="1">
    <source>
        <dbReference type="ARBA" id="ARBA00004202"/>
    </source>
</evidence>
<dbReference type="CDD" id="cd03255">
    <property type="entry name" value="ABC_MJ0796_LolCDE_FtsE"/>
    <property type="match status" value="1"/>
</dbReference>
<dbReference type="PANTHER" id="PTHR24220:SF666">
    <property type="entry name" value="HEMIN IMPORT ATP-BINDING PROTEIN HRTA-RELATED"/>
    <property type="match status" value="1"/>
</dbReference>
<feature type="compositionally biased region" description="Low complexity" evidence="11">
    <location>
        <begin position="15"/>
        <end position="27"/>
    </location>
</feature>
<evidence type="ECO:0000256" key="11">
    <source>
        <dbReference type="SAM" id="MobiDB-lite"/>
    </source>
</evidence>
<protein>
    <recommendedName>
        <fullName evidence="9">Putative hemin import ATP-binding protein HrtA</fullName>
    </recommendedName>
</protein>
<organism evidence="13 14">
    <name type="scientific">Saccharibacillus alkalitolerans</name>
    <dbReference type="NCBI Taxonomy" id="2705290"/>
    <lineage>
        <taxon>Bacteria</taxon>
        <taxon>Bacillati</taxon>
        <taxon>Bacillota</taxon>
        <taxon>Bacilli</taxon>
        <taxon>Bacillales</taxon>
        <taxon>Paenibacillaceae</taxon>
        <taxon>Saccharibacillus</taxon>
    </lineage>
</organism>
<dbReference type="SMART" id="SM00382">
    <property type="entry name" value="AAA"/>
    <property type="match status" value="1"/>
</dbReference>
<dbReference type="RefSeq" id="WP_166272520.1">
    <property type="nucleotide sequence ID" value="NZ_JAAFGS010000001.1"/>
</dbReference>
<dbReference type="PANTHER" id="PTHR24220">
    <property type="entry name" value="IMPORT ATP-BINDING PROTEIN"/>
    <property type="match status" value="1"/>
</dbReference>
<proteinExistence type="inferred from homology"/>
<keyword evidence="7" id="KW-0472">Membrane</keyword>
<gene>
    <name evidence="13" type="ORF">GYN08_03500</name>
</gene>
<dbReference type="Proteomes" id="UP000800303">
    <property type="component" value="Unassembled WGS sequence"/>
</dbReference>
<dbReference type="EMBL" id="JAAFGS010000001">
    <property type="protein sequence ID" value="NGZ74370.1"/>
    <property type="molecule type" value="Genomic_DNA"/>
</dbReference>
<reference evidence="13 14" key="1">
    <citation type="submission" date="2020-01" db="EMBL/GenBank/DDBJ databases">
        <title>Polyphasic characterisation and genomic insights into a novel alkali tolerant bacterium VR-M41.</title>
        <authorList>
            <person name="Vemuluri V.R."/>
        </authorList>
    </citation>
    <scope>NUCLEOTIDE SEQUENCE [LARGE SCALE GENOMIC DNA]</scope>
    <source>
        <strain evidence="13 14">VR-M41</strain>
    </source>
</reference>
<evidence type="ECO:0000256" key="2">
    <source>
        <dbReference type="ARBA" id="ARBA00011131"/>
    </source>
</evidence>
<dbReference type="InterPro" id="IPR027417">
    <property type="entry name" value="P-loop_NTPase"/>
</dbReference>
<dbReference type="InterPro" id="IPR003593">
    <property type="entry name" value="AAA+_ATPase"/>
</dbReference>
<dbReference type="GO" id="GO:0005524">
    <property type="term" value="F:ATP binding"/>
    <property type="evidence" value="ECO:0007669"/>
    <property type="project" value="UniProtKB-KW"/>
</dbReference>
<comment type="function">
    <text evidence="10">Part of the ABC transporter complex hrt involved in hemin import. Responsible for energy coupling to the transport system.</text>
</comment>
<evidence type="ECO:0000256" key="9">
    <source>
        <dbReference type="ARBA" id="ARBA00024432"/>
    </source>
</evidence>
<feature type="domain" description="ABC transporter" evidence="12">
    <location>
        <begin position="38"/>
        <end position="258"/>
    </location>
</feature>
<keyword evidence="5" id="KW-0547">Nucleotide-binding</keyword>
<evidence type="ECO:0000256" key="3">
    <source>
        <dbReference type="ARBA" id="ARBA00022448"/>
    </source>
</evidence>
<evidence type="ECO:0000256" key="7">
    <source>
        <dbReference type="ARBA" id="ARBA00023136"/>
    </source>
</evidence>
<evidence type="ECO:0000313" key="13">
    <source>
        <dbReference type="EMBL" id="NGZ74370.1"/>
    </source>
</evidence>
<keyword evidence="6 13" id="KW-0067">ATP-binding</keyword>
<dbReference type="InterPro" id="IPR003439">
    <property type="entry name" value="ABC_transporter-like_ATP-bd"/>
</dbReference>
<accession>A0ABX0F3C1</accession>
<evidence type="ECO:0000256" key="5">
    <source>
        <dbReference type="ARBA" id="ARBA00022741"/>
    </source>
</evidence>
<dbReference type="InterPro" id="IPR017911">
    <property type="entry name" value="MacB-like_ATP-bd"/>
</dbReference>
<comment type="subunit">
    <text evidence="2">The complex is composed of two ATP-binding proteins (HrtA), two transmembrane proteins (HrtB) and a solute-binding protein.</text>
</comment>
<sequence length="258" mass="27824">MNTSLTTESKHTSRRSSGASQSGSSVSTGLARPADIKLRLNEVSHAYGDGESELTVLDGLSCTVRAGELVAVVGPSGSGKSTFLSIAGALLTPSRGEAEVGGRNLAGLNPQKLADLRLHEIGFIFQGANLLPYLRVEEQLRFVAKLGHADKRQAVRRAEELLERLGLTSRRRHYPDKLSGGERQRVAVARALMNDPSVILADEPTASLDADRGRDVTRLLAERVKAEGKAGVIVTHDERILPYCDRVLRLEGGRLREG</sequence>
<evidence type="ECO:0000259" key="12">
    <source>
        <dbReference type="PROSITE" id="PS50893"/>
    </source>
</evidence>